<feature type="region of interest" description="Disordered" evidence="1">
    <location>
        <begin position="446"/>
        <end position="479"/>
    </location>
</feature>
<organism evidence="3 4">
    <name type="scientific">Tothia fuscella</name>
    <dbReference type="NCBI Taxonomy" id="1048955"/>
    <lineage>
        <taxon>Eukaryota</taxon>
        <taxon>Fungi</taxon>
        <taxon>Dikarya</taxon>
        <taxon>Ascomycota</taxon>
        <taxon>Pezizomycotina</taxon>
        <taxon>Dothideomycetes</taxon>
        <taxon>Pleosporomycetidae</taxon>
        <taxon>Venturiales</taxon>
        <taxon>Cylindrosympodiaceae</taxon>
        <taxon>Tothia</taxon>
    </lineage>
</organism>
<dbReference type="EMBL" id="MU007135">
    <property type="protein sequence ID" value="KAF2417676.1"/>
    <property type="molecule type" value="Genomic_DNA"/>
</dbReference>
<sequence>MPPHSSCMATMIPIINARNDASPILGNPPTHGAIAKMSFEDEVRAVSNARAIPLEMDETRDRDTNFSPTSIKDVVDCVDNKVDQGYLDQYLPSKIVKETRSKYQDCVRLGRDGAGFQALEEGLDDLKTKGNTKSDYWRFGQVELLIDQGKNSEARNLLSTSQTRTAPTHKSHSIRHHRRRKTDADRDYKEMELQYKRADLILRTEDWVTARADYEALNKINTTYFNLKEPDERFTRCRQLFNRGLLREVKAPKESTERSRKTHYEKALRWYHEGCEMTEFYHGLFDIVGGPSSFDHADITNLFISAARICLHFYDSGRTSPPTEFHWLQNKPPLTEPDWRHQALYYLERGKARGLLDSLLRHETFEDLVTPHQRTLLKDVVFTAKETIRMRRADSFISTESTSRAQSVSNTSIELDTIRKSLSSPLSDSNSGSPVPLQIVSDRLRQTNVTPPRLQTTDLGQSAISSRSASPISAASPWRSDPHLEAKTLSKLKVRMRWRKALFYVFAQLNPILRSTIPDSSRPINIEELRASIPDDTAVIEFALASRSPNGLMTMIVTRDGTKEAIWKEFNVPELKKLIASLRASMSSPSSRTRDSSLLELEANPDMSLDKIKRYLEELLLVPIKQYITSKRRLIIVPSGDLAHVPWTMFFKIPVIVVPSLSIWYKLHDKAQSREDERSISVVSNAPIDETGKTRDIPYSRLEALYIARQHDSWPYLADKGRRKSFEIRIKTTRVLHICAHSNYDEESPMRSYVSLFKQPHTVADFSRLPVSADLVVFSSCLSGVSKAYDSGSTIGFSQMLLTMGAMSFIGSLWPVDDAATLLLMIMFYDELHKEGTYSADALHKAQMRMRKLEQDDLWELVERLKVLVTDKAADNYVLNPDYWIQKLDDIDVKEMRDERCWSSYVLHGYGFKAIH</sequence>
<evidence type="ECO:0000313" key="4">
    <source>
        <dbReference type="Proteomes" id="UP000800235"/>
    </source>
</evidence>
<feature type="region of interest" description="Disordered" evidence="1">
    <location>
        <begin position="159"/>
        <end position="186"/>
    </location>
</feature>
<comment type="caution">
    <text evidence="3">The sequence shown here is derived from an EMBL/GenBank/DDBJ whole genome shotgun (WGS) entry which is preliminary data.</text>
</comment>
<keyword evidence="4" id="KW-1185">Reference proteome</keyword>
<reference evidence="3" key="1">
    <citation type="journal article" date="2020" name="Stud. Mycol.">
        <title>101 Dothideomycetes genomes: a test case for predicting lifestyles and emergence of pathogens.</title>
        <authorList>
            <person name="Haridas S."/>
            <person name="Albert R."/>
            <person name="Binder M."/>
            <person name="Bloem J."/>
            <person name="Labutti K."/>
            <person name="Salamov A."/>
            <person name="Andreopoulos B."/>
            <person name="Baker S."/>
            <person name="Barry K."/>
            <person name="Bills G."/>
            <person name="Bluhm B."/>
            <person name="Cannon C."/>
            <person name="Castanera R."/>
            <person name="Culley D."/>
            <person name="Daum C."/>
            <person name="Ezra D."/>
            <person name="Gonzalez J."/>
            <person name="Henrissat B."/>
            <person name="Kuo A."/>
            <person name="Liang C."/>
            <person name="Lipzen A."/>
            <person name="Lutzoni F."/>
            <person name="Magnuson J."/>
            <person name="Mondo S."/>
            <person name="Nolan M."/>
            <person name="Ohm R."/>
            <person name="Pangilinan J."/>
            <person name="Park H.-J."/>
            <person name="Ramirez L."/>
            <person name="Alfaro M."/>
            <person name="Sun H."/>
            <person name="Tritt A."/>
            <person name="Yoshinaga Y."/>
            <person name="Zwiers L.-H."/>
            <person name="Turgeon B."/>
            <person name="Goodwin S."/>
            <person name="Spatafora J."/>
            <person name="Crous P."/>
            <person name="Grigoriev I."/>
        </authorList>
    </citation>
    <scope>NUCLEOTIDE SEQUENCE</scope>
    <source>
        <strain evidence="3">CBS 130266</strain>
    </source>
</reference>
<protein>
    <recommendedName>
        <fullName evidence="2">CHAT domain-containing protein</fullName>
    </recommendedName>
</protein>
<evidence type="ECO:0000313" key="3">
    <source>
        <dbReference type="EMBL" id="KAF2417676.1"/>
    </source>
</evidence>
<dbReference type="AlphaFoldDB" id="A0A9P4TSW5"/>
<dbReference type="Proteomes" id="UP000800235">
    <property type="component" value="Unassembled WGS sequence"/>
</dbReference>
<gene>
    <name evidence="3" type="ORF">EJ08DRAFT_70374</name>
</gene>
<dbReference type="InterPro" id="IPR024983">
    <property type="entry name" value="CHAT_dom"/>
</dbReference>
<feature type="compositionally biased region" description="Basic residues" evidence="1">
    <location>
        <begin position="167"/>
        <end position="181"/>
    </location>
</feature>
<evidence type="ECO:0000256" key="1">
    <source>
        <dbReference type="SAM" id="MobiDB-lite"/>
    </source>
</evidence>
<evidence type="ECO:0000259" key="2">
    <source>
        <dbReference type="Pfam" id="PF12770"/>
    </source>
</evidence>
<feature type="compositionally biased region" description="Low complexity" evidence="1">
    <location>
        <begin position="462"/>
        <end position="479"/>
    </location>
</feature>
<accession>A0A9P4TSW5</accession>
<dbReference type="Pfam" id="PF12770">
    <property type="entry name" value="CHAT"/>
    <property type="match status" value="1"/>
</dbReference>
<name>A0A9P4TSW5_9PEZI</name>
<feature type="domain" description="CHAT" evidence="2">
    <location>
        <begin position="614"/>
        <end position="909"/>
    </location>
</feature>
<feature type="compositionally biased region" description="Polar residues" evidence="1">
    <location>
        <begin position="446"/>
        <end position="460"/>
    </location>
</feature>
<proteinExistence type="predicted"/>
<dbReference type="OrthoDB" id="5040840at2759"/>